<organism evidence="1 2">
    <name type="scientific">Mycena maculata</name>
    <dbReference type="NCBI Taxonomy" id="230809"/>
    <lineage>
        <taxon>Eukaryota</taxon>
        <taxon>Fungi</taxon>
        <taxon>Dikarya</taxon>
        <taxon>Basidiomycota</taxon>
        <taxon>Agaricomycotina</taxon>
        <taxon>Agaricomycetes</taxon>
        <taxon>Agaricomycetidae</taxon>
        <taxon>Agaricales</taxon>
        <taxon>Marasmiineae</taxon>
        <taxon>Mycenaceae</taxon>
        <taxon>Mycena</taxon>
    </lineage>
</organism>
<comment type="caution">
    <text evidence="1">The sequence shown here is derived from an EMBL/GenBank/DDBJ whole genome shotgun (WGS) entry which is preliminary data.</text>
</comment>
<dbReference type="EMBL" id="JARJLG010000341">
    <property type="protein sequence ID" value="KAJ7715856.1"/>
    <property type="molecule type" value="Genomic_DNA"/>
</dbReference>
<evidence type="ECO:0000313" key="2">
    <source>
        <dbReference type="Proteomes" id="UP001215280"/>
    </source>
</evidence>
<dbReference type="AlphaFoldDB" id="A0AAD7HAU2"/>
<protein>
    <submittedName>
        <fullName evidence="1">Uncharacterized protein</fullName>
    </submittedName>
</protein>
<sequence length="77" mass="8701">IPSALVRHSNVAIRAHERRSSFTQYTAAGLFRWIRNGFQTSQAFELGASEQEKAAREVEDAGRWEAGMKMFSVIDDL</sequence>
<proteinExistence type="predicted"/>
<dbReference type="Proteomes" id="UP001215280">
    <property type="component" value="Unassembled WGS sequence"/>
</dbReference>
<gene>
    <name evidence="1" type="ORF">DFH07DRAFT_762652</name>
</gene>
<feature type="non-terminal residue" evidence="1">
    <location>
        <position position="1"/>
    </location>
</feature>
<reference evidence="1" key="1">
    <citation type="submission" date="2023-03" db="EMBL/GenBank/DDBJ databases">
        <title>Massive genome expansion in bonnet fungi (Mycena s.s.) driven by repeated elements and novel gene families across ecological guilds.</title>
        <authorList>
            <consortium name="Lawrence Berkeley National Laboratory"/>
            <person name="Harder C.B."/>
            <person name="Miyauchi S."/>
            <person name="Viragh M."/>
            <person name="Kuo A."/>
            <person name="Thoen E."/>
            <person name="Andreopoulos B."/>
            <person name="Lu D."/>
            <person name="Skrede I."/>
            <person name="Drula E."/>
            <person name="Henrissat B."/>
            <person name="Morin E."/>
            <person name="Kohler A."/>
            <person name="Barry K."/>
            <person name="LaButti K."/>
            <person name="Morin E."/>
            <person name="Salamov A."/>
            <person name="Lipzen A."/>
            <person name="Mereny Z."/>
            <person name="Hegedus B."/>
            <person name="Baldrian P."/>
            <person name="Stursova M."/>
            <person name="Weitz H."/>
            <person name="Taylor A."/>
            <person name="Grigoriev I.V."/>
            <person name="Nagy L.G."/>
            <person name="Martin F."/>
            <person name="Kauserud H."/>
        </authorList>
    </citation>
    <scope>NUCLEOTIDE SEQUENCE</scope>
    <source>
        <strain evidence="1">CBHHK188m</strain>
    </source>
</reference>
<evidence type="ECO:0000313" key="1">
    <source>
        <dbReference type="EMBL" id="KAJ7715856.1"/>
    </source>
</evidence>
<keyword evidence="2" id="KW-1185">Reference proteome</keyword>
<accession>A0AAD7HAU2</accession>
<name>A0AAD7HAU2_9AGAR</name>